<protein>
    <submittedName>
        <fullName evidence="2">Uncharacterized protein</fullName>
    </submittedName>
</protein>
<accession>A0A915L3U4</accession>
<dbReference type="WBParaSite" id="nRc.2.0.1.t45172-RA">
    <property type="protein sequence ID" value="nRc.2.0.1.t45172-RA"/>
    <property type="gene ID" value="nRc.2.0.1.g45172"/>
</dbReference>
<reference evidence="2" key="1">
    <citation type="submission" date="2022-11" db="UniProtKB">
        <authorList>
            <consortium name="WormBaseParasite"/>
        </authorList>
    </citation>
    <scope>IDENTIFICATION</scope>
</reference>
<dbReference type="AlphaFoldDB" id="A0A915L3U4"/>
<evidence type="ECO:0000313" key="2">
    <source>
        <dbReference type="WBParaSite" id="nRc.2.0.1.t45172-RA"/>
    </source>
</evidence>
<evidence type="ECO:0000313" key="1">
    <source>
        <dbReference type="Proteomes" id="UP000887565"/>
    </source>
</evidence>
<proteinExistence type="predicted"/>
<name>A0A915L3U4_ROMCU</name>
<organism evidence="1 2">
    <name type="scientific">Romanomermis culicivorax</name>
    <name type="common">Nematode worm</name>
    <dbReference type="NCBI Taxonomy" id="13658"/>
    <lineage>
        <taxon>Eukaryota</taxon>
        <taxon>Metazoa</taxon>
        <taxon>Ecdysozoa</taxon>
        <taxon>Nematoda</taxon>
        <taxon>Enoplea</taxon>
        <taxon>Dorylaimia</taxon>
        <taxon>Mermithida</taxon>
        <taxon>Mermithoidea</taxon>
        <taxon>Mermithidae</taxon>
        <taxon>Romanomermis</taxon>
    </lineage>
</organism>
<dbReference type="Proteomes" id="UP000887565">
    <property type="component" value="Unplaced"/>
</dbReference>
<sequence length="106" mass="11780">MSSDWNSNKITRRICALSPVHTSARCSVSMLGDARRANICPASRISSTKNCSPSMLGQVKGKFSKFSAFLEIPPRILREMGTTPHKFRVYPSLNRPKVLQPEASKD</sequence>
<keyword evidence="1" id="KW-1185">Reference proteome</keyword>